<evidence type="ECO:0000256" key="3">
    <source>
        <dbReference type="PIRSR" id="PIRSR601461-1"/>
    </source>
</evidence>
<comment type="caution">
    <text evidence="7">The sequence shown here is derived from an EMBL/GenBank/DDBJ whole genome shotgun (WGS) entry which is preliminary data.</text>
</comment>
<dbReference type="GO" id="GO:0006508">
    <property type="term" value="P:proteolysis"/>
    <property type="evidence" value="ECO:0007669"/>
    <property type="project" value="UniProtKB-KW"/>
</dbReference>
<name>A0A8K0NNJ7_9TREE</name>
<feature type="domain" description="Peptidase A1" evidence="6">
    <location>
        <begin position="118"/>
        <end position="429"/>
    </location>
</feature>
<protein>
    <recommendedName>
        <fullName evidence="6">Peptidase A1 domain-containing protein</fullName>
    </recommendedName>
</protein>
<keyword evidence="2 4" id="KW-0064">Aspartyl protease</keyword>
<gene>
    <name evidence="7" type="ORF">FFLO_05112</name>
</gene>
<dbReference type="Pfam" id="PF00026">
    <property type="entry name" value="Asp"/>
    <property type="match status" value="1"/>
</dbReference>
<feature type="signal peptide" evidence="5">
    <location>
        <begin position="1"/>
        <end position="19"/>
    </location>
</feature>
<evidence type="ECO:0000256" key="2">
    <source>
        <dbReference type="ARBA" id="ARBA00022750"/>
    </source>
</evidence>
<evidence type="ECO:0000256" key="5">
    <source>
        <dbReference type="SAM" id="SignalP"/>
    </source>
</evidence>
<dbReference type="InterPro" id="IPR034164">
    <property type="entry name" value="Pepsin-like_dom"/>
</dbReference>
<dbReference type="GO" id="GO:0004190">
    <property type="term" value="F:aspartic-type endopeptidase activity"/>
    <property type="evidence" value="ECO:0007669"/>
    <property type="project" value="UniProtKB-KW"/>
</dbReference>
<keyword evidence="4" id="KW-0378">Hydrolase</keyword>
<evidence type="ECO:0000256" key="4">
    <source>
        <dbReference type="RuleBase" id="RU000454"/>
    </source>
</evidence>
<proteinExistence type="inferred from homology"/>
<dbReference type="InterPro" id="IPR033121">
    <property type="entry name" value="PEPTIDASE_A1"/>
</dbReference>
<keyword evidence="8" id="KW-1185">Reference proteome</keyword>
<feature type="active site" evidence="3">
    <location>
        <position position="136"/>
    </location>
</feature>
<dbReference type="PROSITE" id="PS51767">
    <property type="entry name" value="PEPTIDASE_A1"/>
    <property type="match status" value="1"/>
</dbReference>
<dbReference type="CDD" id="cd05471">
    <property type="entry name" value="pepsin_like"/>
    <property type="match status" value="1"/>
</dbReference>
<dbReference type="SUPFAM" id="SSF50630">
    <property type="entry name" value="Acid proteases"/>
    <property type="match status" value="1"/>
</dbReference>
<evidence type="ECO:0000259" key="6">
    <source>
        <dbReference type="PROSITE" id="PS51767"/>
    </source>
</evidence>
<dbReference type="AlphaFoldDB" id="A0A8K0NNJ7"/>
<evidence type="ECO:0000313" key="7">
    <source>
        <dbReference type="EMBL" id="KAG7530340.1"/>
    </source>
</evidence>
<feature type="chain" id="PRO_5035464883" description="Peptidase A1 domain-containing protein" evidence="5">
    <location>
        <begin position="20"/>
        <end position="432"/>
    </location>
</feature>
<dbReference type="InterPro" id="IPR001969">
    <property type="entry name" value="Aspartic_peptidase_AS"/>
</dbReference>
<comment type="similarity">
    <text evidence="1 4">Belongs to the peptidase A1 family.</text>
</comment>
<dbReference type="InterPro" id="IPR001461">
    <property type="entry name" value="Aspartic_peptidase_A1"/>
</dbReference>
<reference evidence="7" key="1">
    <citation type="submission" date="2020-04" db="EMBL/GenBank/DDBJ databases">
        <title>Analysis of mating type loci in Filobasidium floriforme.</title>
        <authorList>
            <person name="Nowrousian M."/>
        </authorList>
    </citation>
    <scope>NUCLEOTIDE SEQUENCE</scope>
    <source>
        <strain evidence="7">CBS 6242</strain>
    </source>
</reference>
<dbReference type="PRINTS" id="PR00792">
    <property type="entry name" value="PEPSIN"/>
</dbReference>
<dbReference type="Proteomes" id="UP000812966">
    <property type="component" value="Unassembled WGS sequence"/>
</dbReference>
<sequence length="432" mass="45159">MVALKLTALFAILSTLALAAPVAEDASAEGTVIPLTKRSPHKPDTLYTRDGIPKADLAWLKAQEGHLAQKMHVGATQFEANTGKKLAFMDHKEKREENLAKRAAAGEALTAEQGGSYWQGPISIGTPGQSFQMDFDTGSSDIWVPGTNCNGCPGNKYNPSSSSTARNQNRNFQISYGDGSMTSGTVYTDSVNVAGITARNQGVGYATSVSSTTGATFDGLVGMAYSSIATTNTNTFFTTLINQGAVNSPVFSFALSQSGAELYLGGTDSAKYSGSITYTPVTQQAYWTVTQNAATVNGKQVVGSRGSVIDTGTTLIYTNAADAQAFYGGFGSAKPLSSFGYSGYDGYYAIPCNGNTAISLTYGGRAFSIPYSIFTQQGYVGSSGGTQYCVGSLVGSGGLGMGNTWLTGDAFLQAVYAVFDQGQNRVGFATKR</sequence>
<dbReference type="PROSITE" id="PS00141">
    <property type="entry name" value="ASP_PROTEASE"/>
    <property type="match status" value="1"/>
</dbReference>
<feature type="active site" evidence="3">
    <location>
        <position position="310"/>
    </location>
</feature>
<evidence type="ECO:0000256" key="1">
    <source>
        <dbReference type="ARBA" id="ARBA00007447"/>
    </source>
</evidence>
<keyword evidence="5" id="KW-0732">Signal</keyword>
<keyword evidence="4" id="KW-0645">Protease</keyword>
<dbReference type="PANTHER" id="PTHR47966">
    <property type="entry name" value="BETA-SITE APP-CLEAVING ENZYME, ISOFORM A-RELATED"/>
    <property type="match status" value="1"/>
</dbReference>
<dbReference type="InterPro" id="IPR021109">
    <property type="entry name" value="Peptidase_aspartic_dom_sf"/>
</dbReference>
<dbReference type="EMBL" id="JABELV010000121">
    <property type="protein sequence ID" value="KAG7530340.1"/>
    <property type="molecule type" value="Genomic_DNA"/>
</dbReference>
<dbReference type="FunFam" id="2.40.70.10:FF:000008">
    <property type="entry name" value="Cathepsin D"/>
    <property type="match status" value="1"/>
</dbReference>
<evidence type="ECO:0000313" key="8">
    <source>
        <dbReference type="Proteomes" id="UP000812966"/>
    </source>
</evidence>
<dbReference type="Gene3D" id="2.40.70.10">
    <property type="entry name" value="Acid Proteases"/>
    <property type="match status" value="2"/>
</dbReference>
<accession>A0A8K0NNJ7</accession>
<dbReference type="PANTHER" id="PTHR47966:SF57">
    <property type="entry name" value="PEPTIDASE A1 DOMAIN-CONTAINING PROTEIN"/>
    <property type="match status" value="1"/>
</dbReference>
<organism evidence="7 8">
    <name type="scientific">Filobasidium floriforme</name>
    <dbReference type="NCBI Taxonomy" id="5210"/>
    <lineage>
        <taxon>Eukaryota</taxon>
        <taxon>Fungi</taxon>
        <taxon>Dikarya</taxon>
        <taxon>Basidiomycota</taxon>
        <taxon>Agaricomycotina</taxon>
        <taxon>Tremellomycetes</taxon>
        <taxon>Filobasidiales</taxon>
        <taxon>Filobasidiaceae</taxon>
        <taxon>Filobasidium</taxon>
    </lineage>
</organism>